<dbReference type="EMBL" id="LGCI01000009">
    <property type="protein sequence ID" value="KOY81572.1"/>
    <property type="molecule type" value="Genomic_DNA"/>
</dbReference>
<evidence type="ECO:0000313" key="2">
    <source>
        <dbReference type="Proteomes" id="UP000037977"/>
    </source>
</evidence>
<comment type="caution">
    <text evidence="1">The sequence shown here is derived from an EMBL/GenBank/DDBJ whole genome shotgun (WGS) entry which is preliminary data.</text>
</comment>
<proteinExistence type="predicted"/>
<gene>
    <name evidence="1" type="ORF">ADM90_14325</name>
</gene>
<evidence type="ECO:0000313" key="1">
    <source>
        <dbReference type="EMBL" id="KOY81572.1"/>
    </source>
</evidence>
<name>A0A0M9DJP8_9BACI</name>
<dbReference type="STRING" id="33935.ADM90_14325"/>
<organism evidence="1 2">
    <name type="scientific">Lysinibacillus macroides</name>
    <dbReference type="NCBI Taxonomy" id="33935"/>
    <lineage>
        <taxon>Bacteria</taxon>
        <taxon>Bacillati</taxon>
        <taxon>Bacillota</taxon>
        <taxon>Bacilli</taxon>
        <taxon>Bacillales</taxon>
        <taxon>Bacillaceae</taxon>
        <taxon>Lysinibacillus</taxon>
    </lineage>
</organism>
<protein>
    <submittedName>
        <fullName evidence="1">Uncharacterized protein</fullName>
    </submittedName>
</protein>
<dbReference type="OrthoDB" id="2936985at2"/>
<dbReference type="RefSeq" id="WP_053995638.1">
    <property type="nucleotide sequence ID" value="NZ_CP065643.1"/>
</dbReference>
<sequence length="113" mass="12850">MPEKMLFGSVIQSQGAPFVAYVQKVGGYVNGEWVEGIKIPTDMLGIILPLSNDDLKYAENGTYTVKEKKLLTADQIPEGTKIEHNGQKYTLQAFKDYSVYTDVNIYLLRWREK</sequence>
<dbReference type="Proteomes" id="UP000037977">
    <property type="component" value="Unassembled WGS sequence"/>
</dbReference>
<dbReference type="AlphaFoldDB" id="A0A0M9DJP8"/>
<dbReference type="PATRIC" id="fig|33935.3.peg.4883"/>
<keyword evidence="2" id="KW-1185">Reference proteome</keyword>
<accession>A0A0M9DJP8</accession>
<reference evidence="1 2" key="1">
    <citation type="submission" date="2015-07" db="EMBL/GenBank/DDBJ databases">
        <title>Genome sequencing project for genomic taxonomy and phylogenomics of Bacillus-like bacteria.</title>
        <authorList>
            <person name="Liu B."/>
            <person name="Wang J."/>
            <person name="Zhu Y."/>
            <person name="Liu G."/>
            <person name="Chen Q."/>
            <person name="Chen Z."/>
            <person name="Che J."/>
            <person name="Ge C."/>
            <person name="Shi H."/>
            <person name="Pan Z."/>
            <person name="Liu X."/>
        </authorList>
    </citation>
    <scope>NUCLEOTIDE SEQUENCE [LARGE SCALE GENOMIC DNA]</scope>
    <source>
        <strain evidence="1 2">DSM 54</strain>
    </source>
</reference>